<protein>
    <submittedName>
        <fullName evidence="3">CatB-related O-acetyltransferase</fullName>
    </submittedName>
</protein>
<dbReference type="PANTHER" id="PTHR43300">
    <property type="entry name" value="ACETYLTRANSFERASE"/>
    <property type="match status" value="1"/>
</dbReference>
<keyword evidence="4" id="KW-1185">Reference proteome</keyword>
<accession>A0ABX7E4Y4</accession>
<dbReference type="InterPro" id="IPR018357">
    <property type="entry name" value="Hexapep_transf_CS"/>
</dbReference>
<name>A0ABX7E4Y4_9BACI</name>
<gene>
    <name evidence="3" type="ORF">I5776_04765</name>
</gene>
<keyword evidence="2" id="KW-0677">Repeat</keyword>
<dbReference type="InterPro" id="IPR001451">
    <property type="entry name" value="Hexapep"/>
</dbReference>
<dbReference type="InterPro" id="IPR050179">
    <property type="entry name" value="Trans_hexapeptide_repeat"/>
</dbReference>
<dbReference type="Pfam" id="PF00132">
    <property type="entry name" value="Hexapep"/>
    <property type="match status" value="1"/>
</dbReference>
<evidence type="ECO:0000313" key="4">
    <source>
        <dbReference type="Proteomes" id="UP000595691"/>
    </source>
</evidence>
<organism evidence="3 4">
    <name type="scientific">Heyndrickxia vini</name>
    <dbReference type="NCBI Taxonomy" id="1476025"/>
    <lineage>
        <taxon>Bacteria</taxon>
        <taxon>Bacillati</taxon>
        <taxon>Bacillota</taxon>
        <taxon>Bacilli</taxon>
        <taxon>Bacillales</taxon>
        <taxon>Bacillaceae</taxon>
        <taxon>Heyndrickxia</taxon>
    </lineage>
</organism>
<dbReference type="PROSITE" id="PS00101">
    <property type="entry name" value="HEXAPEP_TRANSFERASES"/>
    <property type="match status" value="1"/>
</dbReference>
<evidence type="ECO:0000256" key="1">
    <source>
        <dbReference type="ARBA" id="ARBA00022679"/>
    </source>
</evidence>
<reference evidence="3 4" key="1">
    <citation type="submission" date="2020-11" db="EMBL/GenBank/DDBJ databases">
        <title>Taxonomic evaluation of the Bacillus sporothermodurans group of bacteria based on whole genome sequences.</title>
        <authorList>
            <person name="Fiedler G."/>
            <person name="Herbstmann A.-D."/>
            <person name="Doll E."/>
            <person name="Wenning M."/>
            <person name="Brinks E."/>
            <person name="Kabisch J."/>
            <person name="Breitenwieser F."/>
            <person name="Lappann M."/>
            <person name="Boehnlein C."/>
            <person name="Franz C."/>
        </authorList>
    </citation>
    <scope>NUCLEOTIDE SEQUENCE [LARGE SCALE GENOMIC DNA]</scope>
    <source>
        <strain evidence="3 4">JCM 19841</strain>
    </source>
</reference>
<dbReference type="SUPFAM" id="SSF51161">
    <property type="entry name" value="Trimeric LpxA-like enzymes"/>
    <property type="match status" value="1"/>
</dbReference>
<keyword evidence="1" id="KW-0808">Transferase</keyword>
<dbReference type="PANTHER" id="PTHR43300:SF11">
    <property type="entry name" value="ACETYLTRANSFERASE RV3034C-RELATED"/>
    <property type="match status" value="1"/>
</dbReference>
<dbReference type="RefSeq" id="WP_202779220.1">
    <property type="nucleotide sequence ID" value="NZ_CP065425.1"/>
</dbReference>
<dbReference type="Proteomes" id="UP000595691">
    <property type="component" value="Chromosome"/>
</dbReference>
<dbReference type="Gene3D" id="2.160.10.10">
    <property type="entry name" value="Hexapeptide repeat proteins"/>
    <property type="match status" value="1"/>
</dbReference>
<dbReference type="CDD" id="cd03349">
    <property type="entry name" value="LbH_XAT"/>
    <property type="match status" value="1"/>
</dbReference>
<dbReference type="InterPro" id="IPR011004">
    <property type="entry name" value="Trimer_LpxA-like_sf"/>
</dbReference>
<sequence length="300" mass="34544">MLIEIITENIYTILDEIKDKSIIIFGTGKGGKLTSFILNTFQIHDYYFVDNNPLNQGVLINKQVKSPEYLLQQDKKNIIILVASSYSSEISAQLDRWGFQRKKHYFSILENNFGIKKTHKFLEETTDFPRYGFSVGKYTYGYEQFFHSGIQLESIGSFSSIARNVTVGPFNHPTEYITTNPFIYYASRGFIDEDDYDLLNNTKNSKVIIGNDVWIGTNAVILSSVKIGNGAIIGAGAVVTKDVPDFAIVAGVPARILRYRFNDRQIEILNNLKWWDWPNERLKENIDYFKKNKDFFREFG</sequence>
<proteinExistence type="predicted"/>
<dbReference type="Gene3D" id="3.40.50.720">
    <property type="entry name" value="NAD(P)-binding Rossmann-like Domain"/>
    <property type="match status" value="1"/>
</dbReference>
<evidence type="ECO:0000313" key="3">
    <source>
        <dbReference type="EMBL" id="QQZ10274.1"/>
    </source>
</evidence>
<dbReference type="EMBL" id="CP065425">
    <property type="protein sequence ID" value="QQZ10274.1"/>
    <property type="molecule type" value="Genomic_DNA"/>
</dbReference>
<evidence type="ECO:0000256" key="2">
    <source>
        <dbReference type="ARBA" id="ARBA00022737"/>
    </source>
</evidence>